<dbReference type="AlphaFoldDB" id="A0AAW0YRK5"/>
<gene>
    <name evidence="4" type="ORF">IAR55_006607</name>
</gene>
<dbReference type="SUPFAM" id="SSF143034">
    <property type="entry name" value="L35p-like"/>
    <property type="match status" value="1"/>
</dbReference>
<dbReference type="InterPro" id="IPR021137">
    <property type="entry name" value="Ribosomal_bL35-like"/>
</dbReference>
<evidence type="ECO:0000256" key="3">
    <source>
        <dbReference type="ARBA" id="ARBA00023274"/>
    </source>
</evidence>
<dbReference type="Pfam" id="PF01632">
    <property type="entry name" value="Ribosomal_L35p"/>
    <property type="match status" value="1"/>
</dbReference>
<reference evidence="4 5" key="1">
    <citation type="journal article" date="2024" name="bioRxiv">
        <title>Comparative genomics of Cryptococcus and Kwoniella reveals pathogenesis evolution and contrasting karyotype dynamics via intercentromeric recombination or chromosome fusion.</title>
        <authorList>
            <person name="Coelho M.A."/>
            <person name="David-Palma M."/>
            <person name="Shea T."/>
            <person name="Bowers K."/>
            <person name="McGinley-Smith S."/>
            <person name="Mohammad A.W."/>
            <person name="Gnirke A."/>
            <person name="Yurkov A.M."/>
            <person name="Nowrousian M."/>
            <person name="Sun S."/>
            <person name="Cuomo C.A."/>
            <person name="Heitman J."/>
        </authorList>
    </citation>
    <scope>NUCLEOTIDE SEQUENCE [LARGE SCALE GENOMIC DNA]</scope>
    <source>
        <strain evidence="4 5">CBS 13917</strain>
    </source>
</reference>
<protein>
    <submittedName>
        <fullName evidence="4">Ribosomal protein L35</fullName>
    </submittedName>
</protein>
<evidence type="ECO:0000256" key="1">
    <source>
        <dbReference type="ARBA" id="ARBA00006598"/>
    </source>
</evidence>
<accession>A0AAW0YRK5</accession>
<evidence type="ECO:0000256" key="2">
    <source>
        <dbReference type="ARBA" id="ARBA00022980"/>
    </source>
</evidence>
<dbReference type="GeneID" id="92183865"/>
<keyword evidence="2 4" id="KW-0689">Ribosomal protein</keyword>
<proteinExistence type="inferred from homology"/>
<dbReference type="Proteomes" id="UP001388673">
    <property type="component" value="Unassembled WGS sequence"/>
</dbReference>
<comment type="caution">
    <text evidence="4">The sequence shown here is derived from an EMBL/GenBank/DDBJ whole genome shotgun (WGS) entry which is preliminary data.</text>
</comment>
<dbReference type="GO" id="GO:0015934">
    <property type="term" value="C:large ribosomal subunit"/>
    <property type="evidence" value="ECO:0007669"/>
    <property type="project" value="TreeGrafter"/>
</dbReference>
<dbReference type="GO" id="GO:0003735">
    <property type="term" value="F:structural constituent of ribosome"/>
    <property type="evidence" value="ECO:0007669"/>
    <property type="project" value="InterPro"/>
</dbReference>
<keyword evidence="5" id="KW-1185">Reference proteome</keyword>
<organism evidence="4 5">
    <name type="scientific">Kwoniella newhampshirensis</name>
    <dbReference type="NCBI Taxonomy" id="1651941"/>
    <lineage>
        <taxon>Eukaryota</taxon>
        <taxon>Fungi</taxon>
        <taxon>Dikarya</taxon>
        <taxon>Basidiomycota</taxon>
        <taxon>Agaricomycotina</taxon>
        <taxon>Tremellomycetes</taxon>
        <taxon>Tremellales</taxon>
        <taxon>Cryptococcaceae</taxon>
        <taxon>Kwoniella</taxon>
    </lineage>
</organism>
<dbReference type="RefSeq" id="XP_066799981.1">
    <property type="nucleotide sequence ID" value="XM_066949687.1"/>
</dbReference>
<dbReference type="GO" id="GO:0006412">
    <property type="term" value="P:translation"/>
    <property type="evidence" value="ECO:0007669"/>
    <property type="project" value="InterPro"/>
</dbReference>
<dbReference type="KEGG" id="kne:92183865"/>
<dbReference type="InterPro" id="IPR001706">
    <property type="entry name" value="Ribosomal_bL35"/>
</dbReference>
<keyword evidence="3" id="KW-0687">Ribonucleoprotein</keyword>
<evidence type="ECO:0000313" key="5">
    <source>
        <dbReference type="Proteomes" id="UP001388673"/>
    </source>
</evidence>
<dbReference type="InterPro" id="IPR037229">
    <property type="entry name" value="Ribosomal_bL35_sf"/>
</dbReference>
<dbReference type="EMBL" id="JBCAWK010000013">
    <property type="protein sequence ID" value="KAK8844757.1"/>
    <property type="molecule type" value="Genomic_DNA"/>
</dbReference>
<sequence length="102" mass="10913">MSFIPRLFLRPSALAGPSRLPLSPLSPFAASISTSVPSLAGHKVKSHSGSKKRFFANASGMAKAGKAHLNTPLSSNHINRLAKSTYVTKTQAKKLRKLLPYA</sequence>
<dbReference type="PANTHER" id="PTHR33343">
    <property type="entry name" value="54S RIBOSOMAL PROTEIN BL35M"/>
    <property type="match status" value="1"/>
</dbReference>
<dbReference type="Gene3D" id="4.10.410.60">
    <property type="match status" value="1"/>
</dbReference>
<dbReference type="PANTHER" id="PTHR33343:SF1">
    <property type="entry name" value="LARGE RIBOSOMAL SUBUNIT PROTEIN BL35M"/>
    <property type="match status" value="1"/>
</dbReference>
<evidence type="ECO:0000313" key="4">
    <source>
        <dbReference type="EMBL" id="KAK8844757.1"/>
    </source>
</evidence>
<comment type="similarity">
    <text evidence="1">Belongs to the bacterial ribosomal protein bL35 family.</text>
</comment>
<name>A0AAW0YRK5_9TREE</name>